<dbReference type="Pfam" id="PF02751">
    <property type="entry name" value="TFIIA_gamma_C"/>
    <property type="match status" value="1"/>
</dbReference>
<evidence type="ECO:0000313" key="5">
    <source>
        <dbReference type="EMBL" id="PWA41297.1"/>
    </source>
</evidence>
<proteinExistence type="predicted"/>
<organism evidence="5 6">
    <name type="scientific">Artemisia annua</name>
    <name type="common">Sweet wormwood</name>
    <dbReference type="NCBI Taxonomy" id="35608"/>
    <lineage>
        <taxon>Eukaryota</taxon>
        <taxon>Viridiplantae</taxon>
        <taxon>Streptophyta</taxon>
        <taxon>Embryophyta</taxon>
        <taxon>Tracheophyta</taxon>
        <taxon>Spermatophyta</taxon>
        <taxon>Magnoliopsida</taxon>
        <taxon>eudicotyledons</taxon>
        <taxon>Gunneridae</taxon>
        <taxon>Pentapetalae</taxon>
        <taxon>asterids</taxon>
        <taxon>campanulids</taxon>
        <taxon>Asterales</taxon>
        <taxon>Asteraceae</taxon>
        <taxon>Asteroideae</taxon>
        <taxon>Anthemideae</taxon>
        <taxon>Artemisiinae</taxon>
        <taxon>Artemisia</taxon>
    </lineage>
</organism>
<evidence type="ECO:0000259" key="4">
    <source>
        <dbReference type="Pfam" id="PF02751"/>
    </source>
</evidence>
<evidence type="ECO:0000313" key="6">
    <source>
        <dbReference type="Proteomes" id="UP000245207"/>
    </source>
</evidence>
<feature type="domain" description="Transcription initiation factor IIA gamma subunit C-terminal" evidence="4">
    <location>
        <begin position="13"/>
        <end position="37"/>
    </location>
</feature>
<sequence length="58" mass="6860">MLIFSGNQTGAFAQLHTYRFCDNVWTFILQDALVKYDEIQENGGRLHYRHEQFSKTGY</sequence>
<evidence type="ECO:0000256" key="3">
    <source>
        <dbReference type="ARBA" id="ARBA00023242"/>
    </source>
</evidence>
<gene>
    <name evidence="5" type="ORF">CTI12_AA463970</name>
</gene>
<dbReference type="AlphaFoldDB" id="A0A2U1KX18"/>
<dbReference type="InterPro" id="IPR015871">
    <property type="entry name" value="TFIIA_gsu_C"/>
</dbReference>
<evidence type="ECO:0000256" key="1">
    <source>
        <dbReference type="ARBA" id="ARBA00004123"/>
    </source>
</evidence>
<comment type="caution">
    <text evidence="5">The sequence shown here is derived from an EMBL/GenBank/DDBJ whole genome shotgun (WGS) entry which is preliminary data.</text>
</comment>
<keyword evidence="5" id="KW-0648">Protein biosynthesis</keyword>
<dbReference type="EMBL" id="PKPP01013174">
    <property type="protein sequence ID" value="PWA41297.1"/>
    <property type="molecule type" value="Genomic_DNA"/>
</dbReference>
<keyword evidence="5" id="KW-0396">Initiation factor</keyword>
<dbReference type="STRING" id="35608.A0A2U1KX18"/>
<name>A0A2U1KX18_ARTAN</name>
<dbReference type="InterPro" id="IPR009088">
    <property type="entry name" value="TFIIA_b-brl"/>
</dbReference>
<accession>A0A2U1KX18</accession>
<dbReference type="GO" id="GO:0003743">
    <property type="term" value="F:translation initiation factor activity"/>
    <property type="evidence" value="ECO:0007669"/>
    <property type="project" value="UniProtKB-KW"/>
</dbReference>
<reference evidence="5 6" key="1">
    <citation type="journal article" date="2018" name="Mol. Plant">
        <title>The genome of Artemisia annua provides insight into the evolution of Asteraceae family and artemisinin biosynthesis.</title>
        <authorList>
            <person name="Shen Q."/>
            <person name="Zhang L."/>
            <person name="Liao Z."/>
            <person name="Wang S."/>
            <person name="Yan T."/>
            <person name="Shi P."/>
            <person name="Liu M."/>
            <person name="Fu X."/>
            <person name="Pan Q."/>
            <person name="Wang Y."/>
            <person name="Lv Z."/>
            <person name="Lu X."/>
            <person name="Zhang F."/>
            <person name="Jiang W."/>
            <person name="Ma Y."/>
            <person name="Chen M."/>
            <person name="Hao X."/>
            <person name="Li L."/>
            <person name="Tang Y."/>
            <person name="Lv G."/>
            <person name="Zhou Y."/>
            <person name="Sun X."/>
            <person name="Brodelius P.E."/>
            <person name="Rose J.K.C."/>
            <person name="Tang K."/>
        </authorList>
    </citation>
    <scope>NUCLEOTIDE SEQUENCE [LARGE SCALE GENOMIC DNA]</scope>
    <source>
        <strain evidence="6">cv. Huhao1</strain>
        <tissue evidence="5">Leaf</tissue>
    </source>
</reference>
<dbReference type="SUPFAM" id="SSF50784">
    <property type="entry name" value="Transcription factor IIA (TFIIA), beta-barrel domain"/>
    <property type="match status" value="1"/>
</dbReference>
<dbReference type="OrthoDB" id="586585at2759"/>
<dbReference type="Gene3D" id="2.30.18.10">
    <property type="entry name" value="Transcription factor IIA (TFIIA), beta-barrel domain"/>
    <property type="match status" value="1"/>
</dbReference>
<dbReference type="GO" id="GO:0005672">
    <property type="term" value="C:transcription factor TFIIA complex"/>
    <property type="evidence" value="ECO:0007669"/>
    <property type="project" value="InterPro"/>
</dbReference>
<evidence type="ECO:0000256" key="2">
    <source>
        <dbReference type="ARBA" id="ARBA00023163"/>
    </source>
</evidence>
<dbReference type="GO" id="GO:0006367">
    <property type="term" value="P:transcription initiation at RNA polymerase II promoter"/>
    <property type="evidence" value="ECO:0007669"/>
    <property type="project" value="InterPro"/>
</dbReference>
<keyword evidence="6" id="KW-1185">Reference proteome</keyword>
<dbReference type="Proteomes" id="UP000245207">
    <property type="component" value="Unassembled WGS sequence"/>
</dbReference>
<keyword evidence="3" id="KW-0539">Nucleus</keyword>
<protein>
    <submittedName>
        <fullName evidence="5">Transcription initiation factor IIA, gamma subunit</fullName>
    </submittedName>
</protein>
<keyword evidence="2" id="KW-0804">Transcription</keyword>
<comment type="subcellular location">
    <subcellularLocation>
        <location evidence="1">Nucleus</location>
    </subcellularLocation>
</comment>
<dbReference type="CDD" id="cd10014">
    <property type="entry name" value="TFIIA_gamma_C"/>
    <property type="match status" value="1"/>
</dbReference>